<dbReference type="Proteomes" id="UP000307169">
    <property type="component" value="Unassembled WGS sequence"/>
</dbReference>
<evidence type="ECO:0000313" key="7">
    <source>
        <dbReference type="EMBL" id="TIC66327.1"/>
    </source>
</evidence>
<proteinExistence type="predicted"/>
<keyword evidence="3" id="KW-0732">Signal</keyword>
<dbReference type="Proteomes" id="UP000310685">
    <property type="component" value="Unassembled WGS sequence"/>
</dbReference>
<feature type="region of interest" description="Disordered" evidence="1">
    <location>
        <begin position="265"/>
        <end position="338"/>
    </location>
</feature>
<evidence type="ECO:0000313" key="8">
    <source>
        <dbReference type="Proteomes" id="UP000305362"/>
    </source>
</evidence>
<evidence type="ECO:0000313" key="6">
    <source>
        <dbReference type="EMBL" id="TIC65085.1"/>
    </source>
</evidence>
<comment type="caution">
    <text evidence="4">The sequence shown here is derived from an EMBL/GenBank/DDBJ whole genome shotgun (WGS) entry which is preliminary data.</text>
</comment>
<evidence type="ECO:0000313" key="10">
    <source>
        <dbReference type="Proteomes" id="UP000309601"/>
    </source>
</evidence>
<evidence type="ECO:0000313" key="9">
    <source>
        <dbReference type="Proteomes" id="UP000307169"/>
    </source>
</evidence>
<sequence>MVFKNGHTRLYLLLAVLFVNVRAEIQCTGSASNINWWQAKENNPWKCNGDFRLTIPSGLMEKAAQVCNRQSTVISIIYGGDYKADADGCECSVPYFNLANACAFCGTGDHNRGTSKDDFFKKCDDSNVDVTPQFPENVTQTYLVPPWATMAIPASGNWSFEDAEAYASENPTPTESTKPSDASDHNYSVGAVVGGTLGGVFALAIVVAIAVLIWCRRSSTAARRRRLMMRAQGIPTKVKDTDSIFEIDDEPRRDQDDLDKAYIPVPYTGSAGSQTSARQSGLWGTPSPGFAAGGRFGQHSHRRSQPSSGVNPLDDENSLYSRPSVYSRPGSFAPLQSPLPAVRKGVEAGYDYFGSNKNRSSFAVNNQHVHHESDAGVSLYSDSQEDSTKQSLPPMYTDVYKRNNMI</sequence>
<evidence type="ECO:0000313" key="5">
    <source>
        <dbReference type="EMBL" id="TIC00734.1"/>
    </source>
</evidence>
<dbReference type="Proteomes" id="UP000305362">
    <property type="component" value="Unassembled WGS sequence"/>
</dbReference>
<name>A0A4T0PPY8_9BASI</name>
<dbReference type="OrthoDB" id="3362598at2759"/>
<feature type="chain" id="PRO_5044609237" evidence="3">
    <location>
        <begin position="24"/>
        <end position="406"/>
    </location>
</feature>
<feature type="signal peptide" evidence="3">
    <location>
        <begin position="1"/>
        <end position="23"/>
    </location>
</feature>
<dbReference type="EMBL" id="SPRC01000024">
    <property type="protein sequence ID" value="TIB78697.1"/>
    <property type="molecule type" value="Genomic_DNA"/>
</dbReference>
<feature type="transmembrane region" description="Helical" evidence="2">
    <location>
        <begin position="187"/>
        <end position="215"/>
    </location>
</feature>
<keyword evidence="2" id="KW-0472">Membrane</keyword>
<dbReference type="EMBL" id="SPRV01000021">
    <property type="protein sequence ID" value="TIC66327.1"/>
    <property type="molecule type" value="Genomic_DNA"/>
</dbReference>
<gene>
    <name evidence="6" type="ORF">E3Q02_02293</name>
    <name evidence="7" type="ORF">E3Q03_02222</name>
    <name evidence="5" type="ORF">E3Q17_02067</name>
    <name evidence="4" type="ORF">E3Q22_02447</name>
</gene>
<feature type="region of interest" description="Disordered" evidence="1">
    <location>
        <begin position="378"/>
        <end position="397"/>
    </location>
</feature>
<dbReference type="EMBL" id="SPRH01000021">
    <property type="protein sequence ID" value="TIC00734.1"/>
    <property type="molecule type" value="Genomic_DNA"/>
</dbReference>
<evidence type="ECO:0000256" key="2">
    <source>
        <dbReference type="SAM" id="Phobius"/>
    </source>
</evidence>
<dbReference type="AlphaFoldDB" id="A0A4T0PPY8"/>
<protein>
    <submittedName>
        <fullName evidence="4">Uncharacterized protein</fullName>
    </submittedName>
</protein>
<evidence type="ECO:0000313" key="4">
    <source>
        <dbReference type="EMBL" id="TIB78697.1"/>
    </source>
</evidence>
<feature type="compositionally biased region" description="Polar residues" evidence="1">
    <location>
        <begin position="270"/>
        <end position="279"/>
    </location>
</feature>
<dbReference type="Proteomes" id="UP000309601">
    <property type="component" value="Unassembled WGS sequence"/>
</dbReference>
<dbReference type="EMBL" id="SPRW01000023">
    <property type="protein sequence ID" value="TIC65085.1"/>
    <property type="molecule type" value="Genomic_DNA"/>
</dbReference>
<keyword evidence="2" id="KW-0812">Transmembrane</keyword>
<keyword evidence="2" id="KW-1133">Transmembrane helix</keyword>
<accession>A0A4T0PPY8</accession>
<evidence type="ECO:0000256" key="3">
    <source>
        <dbReference type="SAM" id="SignalP"/>
    </source>
</evidence>
<evidence type="ECO:0000256" key="1">
    <source>
        <dbReference type="SAM" id="MobiDB-lite"/>
    </source>
</evidence>
<evidence type="ECO:0000313" key="11">
    <source>
        <dbReference type="Proteomes" id="UP000310685"/>
    </source>
</evidence>
<reference evidence="8 9" key="1">
    <citation type="submission" date="2019-03" db="EMBL/GenBank/DDBJ databases">
        <title>Sequencing 25 genomes of Wallemia mellicola.</title>
        <authorList>
            <person name="Gostincar C."/>
        </authorList>
    </citation>
    <scope>NUCLEOTIDE SEQUENCE [LARGE SCALE GENOMIC DNA]</scope>
    <source>
        <strain evidence="5 9">EXF-1262</strain>
        <strain evidence="6 10">EXF-1274</strain>
        <strain evidence="7 8">EXF-1277</strain>
        <strain evidence="4 11">EXF-6152</strain>
    </source>
</reference>
<organism evidence="4 11">
    <name type="scientific">Wallemia mellicola</name>
    <dbReference type="NCBI Taxonomy" id="1708541"/>
    <lineage>
        <taxon>Eukaryota</taxon>
        <taxon>Fungi</taxon>
        <taxon>Dikarya</taxon>
        <taxon>Basidiomycota</taxon>
        <taxon>Wallemiomycotina</taxon>
        <taxon>Wallemiomycetes</taxon>
        <taxon>Wallemiales</taxon>
        <taxon>Wallemiaceae</taxon>
        <taxon>Wallemia</taxon>
    </lineage>
</organism>